<accession>A0A5J4W980</accession>
<proteinExistence type="predicted"/>
<sequence length="106" mass="12223">MLRGRVQQRHGPFNNLASWKIEKLLVGLVPQLDKRACAAVLATFQCKQLSQLVRDTVAFMKNLKFHLLPNTIFCEICQCPESLFSRLMKEQLVEKTGCWKIISYPN</sequence>
<evidence type="ECO:0000313" key="1">
    <source>
        <dbReference type="EMBL" id="KAA6390899.1"/>
    </source>
</evidence>
<gene>
    <name evidence="1" type="ORF">EZS28_013579</name>
</gene>
<dbReference type="Proteomes" id="UP000324800">
    <property type="component" value="Unassembled WGS sequence"/>
</dbReference>
<dbReference type="EMBL" id="SNRW01003067">
    <property type="protein sequence ID" value="KAA6390899.1"/>
    <property type="molecule type" value="Genomic_DNA"/>
</dbReference>
<comment type="caution">
    <text evidence="1">The sequence shown here is derived from an EMBL/GenBank/DDBJ whole genome shotgun (WGS) entry which is preliminary data.</text>
</comment>
<dbReference type="AlphaFoldDB" id="A0A5J4W980"/>
<evidence type="ECO:0000313" key="2">
    <source>
        <dbReference type="Proteomes" id="UP000324800"/>
    </source>
</evidence>
<protein>
    <submittedName>
        <fullName evidence="1">Uncharacterized protein</fullName>
    </submittedName>
</protein>
<reference evidence="1 2" key="1">
    <citation type="submission" date="2019-03" db="EMBL/GenBank/DDBJ databases">
        <title>Single cell metagenomics reveals metabolic interactions within the superorganism composed of flagellate Streblomastix strix and complex community of Bacteroidetes bacteria on its surface.</title>
        <authorList>
            <person name="Treitli S.C."/>
            <person name="Kolisko M."/>
            <person name="Husnik F."/>
            <person name="Keeling P."/>
            <person name="Hampl V."/>
        </authorList>
    </citation>
    <scope>NUCLEOTIDE SEQUENCE [LARGE SCALE GENOMIC DNA]</scope>
    <source>
        <strain evidence="1">ST1C</strain>
    </source>
</reference>
<organism evidence="1 2">
    <name type="scientific">Streblomastix strix</name>
    <dbReference type="NCBI Taxonomy" id="222440"/>
    <lineage>
        <taxon>Eukaryota</taxon>
        <taxon>Metamonada</taxon>
        <taxon>Preaxostyla</taxon>
        <taxon>Oxymonadida</taxon>
        <taxon>Streblomastigidae</taxon>
        <taxon>Streblomastix</taxon>
    </lineage>
</organism>
<name>A0A5J4W980_9EUKA</name>